<dbReference type="Gene3D" id="3.30.70.270">
    <property type="match status" value="1"/>
</dbReference>
<dbReference type="InterPro" id="IPR001610">
    <property type="entry name" value="PAC"/>
</dbReference>
<feature type="domain" description="PAS" evidence="1">
    <location>
        <begin position="42"/>
        <end position="112"/>
    </location>
</feature>
<dbReference type="InterPro" id="IPR000160">
    <property type="entry name" value="GGDEF_dom"/>
</dbReference>
<dbReference type="GO" id="GO:1902201">
    <property type="term" value="P:negative regulation of bacterial-type flagellum-dependent cell motility"/>
    <property type="evidence" value="ECO:0007669"/>
    <property type="project" value="TreeGrafter"/>
</dbReference>
<dbReference type="CDD" id="cd00130">
    <property type="entry name" value="PAS"/>
    <property type="match status" value="1"/>
</dbReference>
<dbReference type="AlphaFoldDB" id="A0A9D8KEY6"/>
<reference evidence="4" key="2">
    <citation type="submission" date="2021-01" db="EMBL/GenBank/DDBJ databases">
        <authorList>
            <person name="Hahn C.R."/>
            <person name="Youssef N.H."/>
            <person name="Elshahed M."/>
        </authorList>
    </citation>
    <scope>NUCLEOTIDE SEQUENCE</scope>
    <source>
        <strain evidence="4">Zod_Metabat.24</strain>
    </source>
</reference>
<dbReference type="InterPro" id="IPR029787">
    <property type="entry name" value="Nucleotide_cyclase"/>
</dbReference>
<dbReference type="CDD" id="cd01949">
    <property type="entry name" value="GGDEF"/>
    <property type="match status" value="1"/>
</dbReference>
<gene>
    <name evidence="4" type="ORF">JW984_06425</name>
</gene>
<dbReference type="SMART" id="SM00267">
    <property type="entry name" value="GGDEF"/>
    <property type="match status" value="1"/>
</dbReference>
<evidence type="ECO:0000259" key="2">
    <source>
        <dbReference type="PROSITE" id="PS50113"/>
    </source>
</evidence>
<dbReference type="SMART" id="SM00091">
    <property type="entry name" value="PAS"/>
    <property type="match status" value="1"/>
</dbReference>
<accession>A0A9D8KEY6</accession>
<dbReference type="InterPro" id="IPR000700">
    <property type="entry name" value="PAS-assoc_C"/>
</dbReference>
<feature type="domain" description="GGDEF" evidence="3">
    <location>
        <begin position="198"/>
        <end position="327"/>
    </location>
</feature>
<protein>
    <submittedName>
        <fullName evidence="4">Diguanylate cyclase</fullName>
    </submittedName>
</protein>
<dbReference type="InterPro" id="IPR043128">
    <property type="entry name" value="Rev_trsase/Diguanyl_cyclase"/>
</dbReference>
<dbReference type="GO" id="GO:0005886">
    <property type="term" value="C:plasma membrane"/>
    <property type="evidence" value="ECO:0007669"/>
    <property type="project" value="TreeGrafter"/>
</dbReference>
<dbReference type="PROSITE" id="PS50112">
    <property type="entry name" value="PAS"/>
    <property type="match status" value="1"/>
</dbReference>
<dbReference type="GO" id="GO:0043709">
    <property type="term" value="P:cell adhesion involved in single-species biofilm formation"/>
    <property type="evidence" value="ECO:0007669"/>
    <property type="project" value="TreeGrafter"/>
</dbReference>
<dbReference type="SMART" id="SM00086">
    <property type="entry name" value="PAC"/>
    <property type="match status" value="1"/>
</dbReference>
<sequence length="334" mass="38743">MVDVKNKKGQFADSGFDWDLKNREAEKSENRREPNAETIFQSEELYRTLIETLNDGLGLQDENGIFTYLNDKLSEMFGYSRDEMIGRPVTDFLDDHNRKVFEAQMAKRMKGDSSHYEIVWTGKDGRKIPTIMSPRPIFNDNGTFKGSFAIFTDITERKKMEEELIHLSITDDLTGLYNHRYFYKKISEEVNRAKRMSYPLTLLIFDIDDFKSFNDTYGHIAGDDVLRKVGRIATKNIRKDVDSAFRYGGDEFAIILPYTDREEAIALSARISRCIEREINKTRISIGIASSNHHKSFEEVIKAADEAMYVEKSLRKENRSSKSLQKRLFKKKTA</sequence>
<dbReference type="InterPro" id="IPR050469">
    <property type="entry name" value="Diguanylate_Cyclase"/>
</dbReference>
<dbReference type="EMBL" id="JAFGIX010000030">
    <property type="protein sequence ID" value="MBN1572817.1"/>
    <property type="molecule type" value="Genomic_DNA"/>
</dbReference>
<evidence type="ECO:0000259" key="3">
    <source>
        <dbReference type="PROSITE" id="PS50887"/>
    </source>
</evidence>
<evidence type="ECO:0000313" key="5">
    <source>
        <dbReference type="Proteomes" id="UP000809273"/>
    </source>
</evidence>
<proteinExistence type="predicted"/>
<name>A0A9D8KEY6_9DELT</name>
<dbReference type="PANTHER" id="PTHR45138">
    <property type="entry name" value="REGULATORY COMPONENTS OF SENSORY TRANSDUCTION SYSTEM"/>
    <property type="match status" value="1"/>
</dbReference>
<comment type="caution">
    <text evidence="4">The sequence shown here is derived from an EMBL/GenBank/DDBJ whole genome shotgun (WGS) entry which is preliminary data.</text>
</comment>
<organism evidence="4 5">
    <name type="scientific">Candidatus Zymogenus saltonus</name>
    <dbReference type="NCBI Taxonomy" id="2844893"/>
    <lineage>
        <taxon>Bacteria</taxon>
        <taxon>Deltaproteobacteria</taxon>
        <taxon>Candidatus Zymogenia</taxon>
        <taxon>Candidatus Zymogeniales</taxon>
        <taxon>Candidatus Zymogenaceae</taxon>
        <taxon>Candidatus Zymogenus</taxon>
    </lineage>
</organism>
<evidence type="ECO:0000313" key="4">
    <source>
        <dbReference type="EMBL" id="MBN1572817.1"/>
    </source>
</evidence>
<dbReference type="GO" id="GO:0052621">
    <property type="term" value="F:diguanylate cyclase activity"/>
    <property type="evidence" value="ECO:0007669"/>
    <property type="project" value="TreeGrafter"/>
</dbReference>
<dbReference type="InterPro" id="IPR000014">
    <property type="entry name" value="PAS"/>
</dbReference>
<reference evidence="4" key="1">
    <citation type="journal article" date="2021" name="Environ. Microbiol.">
        <title>Genomic characterization of three novel Desulfobacterota classes expand the metabolic and phylogenetic diversity of the phylum.</title>
        <authorList>
            <person name="Murphy C.L."/>
            <person name="Biggerstaff J."/>
            <person name="Eichhorn A."/>
            <person name="Ewing E."/>
            <person name="Shahan R."/>
            <person name="Soriano D."/>
            <person name="Stewart S."/>
            <person name="VanMol K."/>
            <person name="Walker R."/>
            <person name="Walters P."/>
            <person name="Elshahed M.S."/>
            <person name="Youssef N.H."/>
        </authorList>
    </citation>
    <scope>NUCLEOTIDE SEQUENCE</scope>
    <source>
        <strain evidence="4">Zod_Metabat.24</strain>
    </source>
</reference>
<dbReference type="PROSITE" id="PS50113">
    <property type="entry name" value="PAC"/>
    <property type="match status" value="1"/>
</dbReference>
<dbReference type="Pfam" id="PF13426">
    <property type="entry name" value="PAS_9"/>
    <property type="match status" value="1"/>
</dbReference>
<dbReference type="InterPro" id="IPR035965">
    <property type="entry name" value="PAS-like_dom_sf"/>
</dbReference>
<dbReference type="FunFam" id="3.30.70.270:FF:000001">
    <property type="entry name" value="Diguanylate cyclase domain protein"/>
    <property type="match status" value="1"/>
</dbReference>
<dbReference type="PANTHER" id="PTHR45138:SF9">
    <property type="entry name" value="DIGUANYLATE CYCLASE DGCM-RELATED"/>
    <property type="match status" value="1"/>
</dbReference>
<dbReference type="SUPFAM" id="SSF55785">
    <property type="entry name" value="PYP-like sensor domain (PAS domain)"/>
    <property type="match status" value="1"/>
</dbReference>
<feature type="domain" description="PAC" evidence="2">
    <location>
        <begin position="114"/>
        <end position="166"/>
    </location>
</feature>
<dbReference type="Pfam" id="PF00990">
    <property type="entry name" value="GGDEF"/>
    <property type="match status" value="1"/>
</dbReference>
<dbReference type="NCBIfam" id="TIGR00254">
    <property type="entry name" value="GGDEF"/>
    <property type="match status" value="1"/>
</dbReference>
<dbReference type="Gene3D" id="3.30.450.20">
    <property type="entry name" value="PAS domain"/>
    <property type="match status" value="1"/>
</dbReference>
<dbReference type="PROSITE" id="PS50887">
    <property type="entry name" value="GGDEF"/>
    <property type="match status" value="1"/>
</dbReference>
<dbReference type="SUPFAM" id="SSF55073">
    <property type="entry name" value="Nucleotide cyclase"/>
    <property type="match status" value="1"/>
</dbReference>
<dbReference type="NCBIfam" id="TIGR00229">
    <property type="entry name" value="sensory_box"/>
    <property type="match status" value="1"/>
</dbReference>
<dbReference type="Proteomes" id="UP000809273">
    <property type="component" value="Unassembled WGS sequence"/>
</dbReference>
<evidence type="ECO:0000259" key="1">
    <source>
        <dbReference type="PROSITE" id="PS50112"/>
    </source>
</evidence>